<accession>A0A9D1DV31</accession>
<keyword evidence="5" id="KW-0326">Glycosidase</keyword>
<evidence type="ECO:0000256" key="5">
    <source>
        <dbReference type="ARBA" id="ARBA00023295"/>
    </source>
</evidence>
<dbReference type="EC" id="3.2.1.52" evidence="3"/>
<dbReference type="EMBL" id="DVHC01000059">
    <property type="protein sequence ID" value="HIR59540.1"/>
    <property type="molecule type" value="Genomic_DNA"/>
</dbReference>
<dbReference type="AlphaFoldDB" id="A0A9D1DV31"/>
<dbReference type="PANTHER" id="PTHR30480">
    <property type="entry name" value="BETA-HEXOSAMINIDASE-RELATED"/>
    <property type="match status" value="1"/>
</dbReference>
<dbReference type="Pfam" id="PF00933">
    <property type="entry name" value="Glyco_hydro_3"/>
    <property type="match status" value="1"/>
</dbReference>
<evidence type="ECO:0000313" key="8">
    <source>
        <dbReference type="EMBL" id="HIR59540.1"/>
    </source>
</evidence>
<organism evidence="8 9">
    <name type="scientific">Candidatus Onthousia excrementipullorum</name>
    <dbReference type="NCBI Taxonomy" id="2840884"/>
    <lineage>
        <taxon>Bacteria</taxon>
        <taxon>Bacillati</taxon>
        <taxon>Bacillota</taxon>
        <taxon>Bacilli</taxon>
        <taxon>Candidatus Onthousia</taxon>
    </lineage>
</organism>
<reference evidence="8" key="2">
    <citation type="journal article" date="2021" name="PeerJ">
        <title>Extensive microbial diversity within the chicken gut microbiome revealed by metagenomics and culture.</title>
        <authorList>
            <person name="Gilroy R."/>
            <person name="Ravi A."/>
            <person name="Getino M."/>
            <person name="Pursley I."/>
            <person name="Horton D.L."/>
            <person name="Alikhan N.F."/>
            <person name="Baker D."/>
            <person name="Gharbi K."/>
            <person name="Hall N."/>
            <person name="Watson M."/>
            <person name="Adriaenssens E.M."/>
            <person name="Foster-Nyarko E."/>
            <person name="Jarju S."/>
            <person name="Secka A."/>
            <person name="Antonio M."/>
            <person name="Oren A."/>
            <person name="Chaudhuri R.R."/>
            <person name="La Ragione R."/>
            <person name="Hildebrand F."/>
            <person name="Pallen M.J."/>
        </authorList>
    </citation>
    <scope>NUCLEOTIDE SEQUENCE</scope>
    <source>
        <strain evidence="8">CHK184-20233</strain>
    </source>
</reference>
<dbReference type="InterPro" id="IPR036962">
    <property type="entry name" value="Glyco_hydro_3_N_sf"/>
</dbReference>
<dbReference type="SUPFAM" id="SSF51445">
    <property type="entry name" value="(Trans)glycosidases"/>
    <property type="match status" value="1"/>
</dbReference>
<keyword evidence="6" id="KW-0472">Membrane</keyword>
<comment type="catalytic activity">
    <reaction evidence="1">
        <text>Hydrolysis of terminal non-reducing N-acetyl-D-hexosamine residues in N-acetyl-beta-D-hexosaminides.</text>
        <dbReference type="EC" id="3.2.1.52"/>
    </reaction>
</comment>
<feature type="transmembrane region" description="Helical" evidence="6">
    <location>
        <begin position="7"/>
        <end position="25"/>
    </location>
</feature>
<dbReference type="PROSITE" id="PS00775">
    <property type="entry name" value="GLYCOSYL_HYDROL_F3"/>
    <property type="match status" value="1"/>
</dbReference>
<gene>
    <name evidence="8" type="ORF">IAB38_05755</name>
</gene>
<protein>
    <recommendedName>
        <fullName evidence="3">beta-N-acetylhexosaminidase</fullName>
        <ecNumber evidence="3">3.2.1.52</ecNumber>
    </recommendedName>
</protein>
<evidence type="ECO:0000259" key="7">
    <source>
        <dbReference type="Pfam" id="PF00933"/>
    </source>
</evidence>
<dbReference type="Proteomes" id="UP000824232">
    <property type="component" value="Unassembled WGS sequence"/>
</dbReference>
<dbReference type="GO" id="GO:0009254">
    <property type="term" value="P:peptidoglycan turnover"/>
    <property type="evidence" value="ECO:0007669"/>
    <property type="project" value="TreeGrafter"/>
</dbReference>
<feature type="domain" description="Glycoside hydrolase family 3 N-terminal" evidence="7">
    <location>
        <begin position="136"/>
        <end position="444"/>
    </location>
</feature>
<dbReference type="InterPro" id="IPR001764">
    <property type="entry name" value="Glyco_hydro_3_N"/>
</dbReference>
<evidence type="ECO:0000256" key="4">
    <source>
        <dbReference type="ARBA" id="ARBA00022801"/>
    </source>
</evidence>
<evidence type="ECO:0000256" key="1">
    <source>
        <dbReference type="ARBA" id="ARBA00001231"/>
    </source>
</evidence>
<sequence>MDKKRILVLAITGILIVLGGITLFINHNLESKDEKTKTMVSTVMSVDDSTFTIQDSNNIIYTFGIVDNNLSVGDVIELEYNGSLNKNKALQDSKVLGYKTIKVSNDEEGVPSEWQDNGIFKDFYIFAAKKLKTMSLDEKIAQLLLVRYPDTNPVETLEKYQFGGYVFFEKDFRDKTKPEVKEMINNLQNVSKVPILTAVDEEGGTVVRVSSNPNLASSKFESPRDLYLSGGFEKIRQDTINKSLLLSELGLNLNLAPVVDVSTNSGDYMYKRTLGENTELTSTYAKTVISASKGLGVSYTLKHFPGYGNNNDTHTGQVIDNRTYADIEKNDLPPFEAGINEGAEAVLVSHNTVTNIDSSNPASLSSNVHNILRNKLGFTGIVISDDLAMGAVSSIDNVAVKAIMAGNDLLITTDYEESFNDIKEAVNNKTIDEGLIDKLAFRVLAWKYYKGLIFENQK</sequence>
<evidence type="ECO:0000256" key="2">
    <source>
        <dbReference type="ARBA" id="ARBA00005336"/>
    </source>
</evidence>
<dbReference type="GO" id="GO:0004563">
    <property type="term" value="F:beta-N-acetylhexosaminidase activity"/>
    <property type="evidence" value="ECO:0007669"/>
    <property type="project" value="UniProtKB-EC"/>
</dbReference>
<keyword evidence="6" id="KW-1133">Transmembrane helix</keyword>
<evidence type="ECO:0000256" key="3">
    <source>
        <dbReference type="ARBA" id="ARBA00012663"/>
    </source>
</evidence>
<comment type="caution">
    <text evidence="8">The sequence shown here is derived from an EMBL/GenBank/DDBJ whole genome shotgun (WGS) entry which is preliminary data.</text>
</comment>
<dbReference type="InterPro" id="IPR019800">
    <property type="entry name" value="Glyco_hydro_3_AS"/>
</dbReference>
<keyword evidence="4" id="KW-0378">Hydrolase</keyword>
<reference evidence="8" key="1">
    <citation type="submission" date="2020-10" db="EMBL/GenBank/DDBJ databases">
        <authorList>
            <person name="Gilroy R."/>
        </authorList>
    </citation>
    <scope>NUCLEOTIDE SEQUENCE</scope>
    <source>
        <strain evidence="8">CHK184-20233</strain>
    </source>
</reference>
<name>A0A9D1DV31_9FIRM</name>
<dbReference type="InterPro" id="IPR050226">
    <property type="entry name" value="NagZ_Beta-hexosaminidase"/>
</dbReference>
<comment type="similarity">
    <text evidence="2">Belongs to the glycosyl hydrolase 3 family.</text>
</comment>
<dbReference type="InterPro" id="IPR017853">
    <property type="entry name" value="GH"/>
</dbReference>
<dbReference type="Gene3D" id="3.20.20.300">
    <property type="entry name" value="Glycoside hydrolase, family 3, N-terminal domain"/>
    <property type="match status" value="1"/>
</dbReference>
<evidence type="ECO:0000313" key="9">
    <source>
        <dbReference type="Proteomes" id="UP000824232"/>
    </source>
</evidence>
<keyword evidence="6" id="KW-0812">Transmembrane</keyword>
<dbReference type="PANTHER" id="PTHR30480:SF13">
    <property type="entry name" value="BETA-HEXOSAMINIDASE"/>
    <property type="match status" value="1"/>
</dbReference>
<evidence type="ECO:0000256" key="6">
    <source>
        <dbReference type="SAM" id="Phobius"/>
    </source>
</evidence>
<proteinExistence type="inferred from homology"/>
<dbReference type="GO" id="GO:0005975">
    <property type="term" value="P:carbohydrate metabolic process"/>
    <property type="evidence" value="ECO:0007669"/>
    <property type="project" value="InterPro"/>
</dbReference>